<proteinExistence type="predicted"/>
<keyword evidence="2" id="KW-1185">Reference proteome</keyword>
<organism evidence="1 2">
    <name type="scientific">Caerostris extrusa</name>
    <name type="common">Bark spider</name>
    <name type="synonym">Caerostris bankana</name>
    <dbReference type="NCBI Taxonomy" id="172846"/>
    <lineage>
        <taxon>Eukaryota</taxon>
        <taxon>Metazoa</taxon>
        <taxon>Ecdysozoa</taxon>
        <taxon>Arthropoda</taxon>
        <taxon>Chelicerata</taxon>
        <taxon>Arachnida</taxon>
        <taxon>Araneae</taxon>
        <taxon>Araneomorphae</taxon>
        <taxon>Entelegynae</taxon>
        <taxon>Araneoidea</taxon>
        <taxon>Araneidae</taxon>
        <taxon>Caerostris</taxon>
    </lineage>
</organism>
<name>A0AAV4T3G6_CAEEX</name>
<dbReference type="EMBL" id="BPLR01010643">
    <property type="protein sequence ID" value="GIY40660.1"/>
    <property type="molecule type" value="Genomic_DNA"/>
</dbReference>
<comment type="caution">
    <text evidence="1">The sequence shown here is derived from an EMBL/GenBank/DDBJ whole genome shotgun (WGS) entry which is preliminary data.</text>
</comment>
<dbReference type="Proteomes" id="UP001054945">
    <property type="component" value="Unassembled WGS sequence"/>
</dbReference>
<accession>A0AAV4T3G6</accession>
<protein>
    <submittedName>
        <fullName evidence="1">Uncharacterized protein</fullName>
    </submittedName>
</protein>
<reference evidence="1 2" key="1">
    <citation type="submission" date="2021-06" db="EMBL/GenBank/DDBJ databases">
        <title>Caerostris extrusa draft genome.</title>
        <authorList>
            <person name="Kono N."/>
            <person name="Arakawa K."/>
        </authorList>
    </citation>
    <scope>NUCLEOTIDE SEQUENCE [LARGE SCALE GENOMIC DNA]</scope>
</reference>
<evidence type="ECO:0000313" key="1">
    <source>
        <dbReference type="EMBL" id="GIY40660.1"/>
    </source>
</evidence>
<gene>
    <name evidence="1" type="ORF">CEXT_316591</name>
</gene>
<evidence type="ECO:0000313" key="2">
    <source>
        <dbReference type="Proteomes" id="UP001054945"/>
    </source>
</evidence>
<sequence>MPHCLPHVMRDQPPTRSTVEDLSLVVSAAVLSASTAEAPRRNGSQEHLWQYRSPDCIDSACQILLAFLVCCPSFPPSPVMVCSREWKENENTSSIIRNKF</sequence>
<dbReference type="AlphaFoldDB" id="A0AAV4T3G6"/>